<dbReference type="InterPro" id="IPR047157">
    <property type="entry name" value="PHRF1/Atg35"/>
</dbReference>
<evidence type="ECO:0000259" key="6">
    <source>
        <dbReference type="PROSITE" id="PS50016"/>
    </source>
</evidence>
<evidence type="ECO:0000256" key="4">
    <source>
        <dbReference type="PROSITE-ProRule" id="PRU00175"/>
    </source>
</evidence>
<protein>
    <submittedName>
        <fullName evidence="8">PHD and RING finger domain-containing protein 1</fullName>
    </submittedName>
</protein>
<feature type="domain" description="PHD-type" evidence="6">
    <location>
        <begin position="79"/>
        <end position="129"/>
    </location>
</feature>
<evidence type="ECO:0000256" key="1">
    <source>
        <dbReference type="ARBA" id="ARBA00022723"/>
    </source>
</evidence>
<dbReference type="SMART" id="SM00249">
    <property type="entry name" value="PHD"/>
    <property type="match status" value="1"/>
</dbReference>
<dbReference type="PROSITE" id="PS01359">
    <property type="entry name" value="ZF_PHD_1"/>
    <property type="match status" value="1"/>
</dbReference>
<dbReference type="InterPro" id="IPR019787">
    <property type="entry name" value="Znf_PHD-finger"/>
</dbReference>
<evidence type="ECO:0000259" key="7">
    <source>
        <dbReference type="PROSITE" id="PS50089"/>
    </source>
</evidence>
<dbReference type="Pfam" id="PF13639">
    <property type="entry name" value="zf-RING_2"/>
    <property type="match status" value="1"/>
</dbReference>
<dbReference type="PROSITE" id="PS00518">
    <property type="entry name" value="ZF_RING_1"/>
    <property type="match status" value="1"/>
</dbReference>
<dbReference type="InterPro" id="IPR019786">
    <property type="entry name" value="Zinc_finger_PHD-type_CS"/>
</dbReference>
<dbReference type="InterPro" id="IPR011011">
    <property type="entry name" value="Znf_FYVE_PHD"/>
</dbReference>
<keyword evidence="1" id="KW-0479">Metal-binding</keyword>
<evidence type="ECO:0000256" key="2">
    <source>
        <dbReference type="ARBA" id="ARBA00022771"/>
    </source>
</evidence>
<dbReference type="PROSITE" id="PS50089">
    <property type="entry name" value="ZF_RING_2"/>
    <property type="match status" value="1"/>
</dbReference>
<name>A0A8X6XGU8_9ARAC</name>
<evidence type="ECO:0000256" key="5">
    <source>
        <dbReference type="SAM" id="MobiDB-lite"/>
    </source>
</evidence>
<feature type="compositionally biased region" description="Polar residues" evidence="5">
    <location>
        <begin position="392"/>
        <end position="404"/>
    </location>
</feature>
<comment type="caution">
    <text evidence="8">The sequence shown here is derived from an EMBL/GenBank/DDBJ whole genome shotgun (WGS) entry which is preliminary data.</text>
</comment>
<dbReference type="Proteomes" id="UP000886998">
    <property type="component" value="Unassembled WGS sequence"/>
</dbReference>
<dbReference type="EMBL" id="BMAV01008686">
    <property type="protein sequence ID" value="GFY52405.1"/>
    <property type="molecule type" value="Genomic_DNA"/>
</dbReference>
<proteinExistence type="predicted"/>
<dbReference type="InterPro" id="IPR013083">
    <property type="entry name" value="Znf_RING/FYVE/PHD"/>
</dbReference>
<organism evidence="8 9">
    <name type="scientific">Trichonephila inaurata madagascariensis</name>
    <dbReference type="NCBI Taxonomy" id="2747483"/>
    <lineage>
        <taxon>Eukaryota</taxon>
        <taxon>Metazoa</taxon>
        <taxon>Ecdysozoa</taxon>
        <taxon>Arthropoda</taxon>
        <taxon>Chelicerata</taxon>
        <taxon>Arachnida</taxon>
        <taxon>Araneae</taxon>
        <taxon>Araneomorphae</taxon>
        <taxon>Entelegynae</taxon>
        <taxon>Araneoidea</taxon>
        <taxon>Nephilidae</taxon>
        <taxon>Trichonephila</taxon>
        <taxon>Trichonephila inaurata</taxon>
    </lineage>
</organism>
<reference evidence="8" key="1">
    <citation type="submission" date="2020-08" db="EMBL/GenBank/DDBJ databases">
        <title>Multicomponent nature underlies the extraordinary mechanical properties of spider dragline silk.</title>
        <authorList>
            <person name="Kono N."/>
            <person name="Nakamura H."/>
            <person name="Mori M."/>
            <person name="Yoshida Y."/>
            <person name="Ohtoshi R."/>
            <person name="Malay A.D."/>
            <person name="Moran D.A.P."/>
            <person name="Tomita M."/>
            <person name="Numata K."/>
            <person name="Arakawa K."/>
        </authorList>
    </citation>
    <scope>NUCLEOTIDE SEQUENCE</scope>
</reference>
<dbReference type="AlphaFoldDB" id="A0A8X6XGU8"/>
<feature type="domain" description="RING-type" evidence="7">
    <location>
        <begin position="8"/>
        <end position="49"/>
    </location>
</feature>
<dbReference type="InterPro" id="IPR001841">
    <property type="entry name" value="Znf_RING"/>
</dbReference>
<feature type="region of interest" description="Disordered" evidence="5">
    <location>
        <begin position="391"/>
        <end position="479"/>
    </location>
</feature>
<dbReference type="OrthoDB" id="1935339at2759"/>
<dbReference type="PANTHER" id="PTHR12618:SF20">
    <property type="entry name" value="PHD AND RING FINGER DOMAIN-CONTAINING PROTEIN 1"/>
    <property type="match status" value="1"/>
</dbReference>
<evidence type="ECO:0000313" key="9">
    <source>
        <dbReference type="Proteomes" id="UP000886998"/>
    </source>
</evidence>
<dbReference type="SUPFAM" id="SSF57903">
    <property type="entry name" value="FYVE/PHD zinc finger"/>
    <property type="match status" value="1"/>
</dbReference>
<dbReference type="GO" id="GO:0008270">
    <property type="term" value="F:zinc ion binding"/>
    <property type="evidence" value="ECO:0007669"/>
    <property type="project" value="UniProtKB-KW"/>
</dbReference>
<keyword evidence="3" id="KW-0862">Zinc</keyword>
<dbReference type="Pfam" id="PF00628">
    <property type="entry name" value="PHD"/>
    <property type="match status" value="1"/>
</dbReference>
<evidence type="ECO:0000256" key="3">
    <source>
        <dbReference type="ARBA" id="ARBA00022833"/>
    </source>
</evidence>
<evidence type="ECO:0000313" key="8">
    <source>
        <dbReference type="EMBL" id="GFY52405.1"/>
    </source>
</evidence>
<sequence>MDGKDSVCPICFESLQDQRKAYIDVCGHVFCFSCLDKWFKMGNFCPVDRKKIREFISDGEVIKVKSRKRKRSTTLYDVSVFCDICNDSKQNDTVILCDSCDLAFHMVCLDPPLKSIPSGHWYCAVCKDVAKRLKMKAKEKSIQSRDLKSKEESNTSTLSTNFGGTQKEIKLINSNDVDTNKQISVEDLRCTKRSLSPHSTESSCNRKKNNSFIIKTRHDSNYDSEVSTDSEDFFNIHGDDIILTTKQKFWNKQNNFSSDQEVHKRMENSINEKSTSEKLDFSNIRNDNNITTNERSKNIEDSSVIESTLKGRILRSCRKNNYRSSQRVASKGLTESISCKNVSDYNMFAEVGREVLHFSFHQNSSLENLKKDEANHGNGYSSFVPFHETAETSHSGSEYSGTKHSVTEHSSTEYSGTEHSGTEHSGTEHSGTEHSGTEHSGTEHSGTEHSGTEHSGTEHSGTEHSGTEHSGTEHSDQSKDFSMFKKLNTLVSSEENSNLKETIVNVNQGKLFVKPDRNLEGFKNLEACKLSNERFCYVNNTPVVIIKQRMNLDENSLDAPQIPTEPEITNEQYSTNLERRNSPMYDTNDIKKNTESLQFNVFEKLDDTSVANQKYLNLNKTVGSHNQLKSLNGNIGGLNFTETCEVILEKSTSPKKQTSSHKQLVDHPEDFEENPLDNFNIREVHYAMKAESNLSVELRKIEQEKWKLCHVKSKKYKCNSLSLKNSINVSSFYSASSISNNSTLSEKEKQSKMEKDKDAIDILSSDIIKSYFEREYANEKDFTVTGNSSPKKIFTVMEYNLAPKGNISYNNDPKNILSGIFHSNSLKHLELRPDGSLFINWAKSSS</sequence>
<dbReference type="Gene3D" id="3.30.40.10">
    <property type="entry name" value="Zinc/RING finger domain, C3HC4 (zinc finger)"/>
    <property type="match status" value="2"/>
</dbReference>
<keyword evidence="2 4" id="KW-0863">Zinc-finger</keyword>
<dbReference type="InterPro" id="IPR001965">
    <property type="entry name" value="Znf_PHD"/>
</dbReference>
<accession>A0A8X6XGU8</accession>
<keyword evidence="9" id="KW-1185">Reference proteome</keyword>
<dbReference type="PANTHER" id="PTHR12618">
    <property type="entry name" value="PHD AND RING FINGER DOMAIN-CONTAINING PROTEIN 1"/>
    <property type="match status" value="1"/>
</dbReference>
<dbReference type="PROSITE" id="PS50016">
    <property type="entry name" value="ZF_PHD_2"/>
    <property type="match status" value="1"/>
</dbReference>
<dbReference type="InterPro" id="IPR017907">
    <property type="entry name" value="Znf_RING_CS"/>
</dbReference>
<dbReference type="SMART" id="SM00184">
    <property type="entry name" value="RING"/>
    <property type="match status" value="2"/>
</dbReference>
<feature type="compositionally biased region" description="Basic and acidic residues" evidence="5">
    <location>
        <begin position="420"/>
        <end position="479"/>
    </location>
</feature>
<dbReference type="SUPFAM" id="SSF57850">
    <property type="entry name" value="RING/U-box"/>
    <property type="match status" value="1"/>
</dbReference>
<gene>
    <name evidence="8" type="primary">NCL1_40719</name>
    <name evidence="8" type="ORF">TNIN_434971</name>
</gene>